<gene>
    <name evidence="4" type="ORF">HGI30_05100</name>
</gene>
<keyword evidence="2" id="KW-0472">Membrane</keyword>
<name>A0A6H2GV20_9BACL</name>
<proteinExistence type="predicted"/>
<dbReference type="PROSITE" id="PS51318">
    <property type="entry name" value="TAT"/>
    <property type="match status" value="1"/>
</dbReference>
<accession>A0A6H2GV20</accession>
<evidence type="ECO:0000256" key="3">
    <source>
        <dbReference type="SAM" id="SignalP"/>
    </source>
</evidence>
<sequence>MKIVVDKKRTGRRAALTAAAAVIVLAAAPLPQAHAGIWSSLKDIYDTPAKVEELQRQYTESVARLEEQQRKLREDYSQKQAELEQRQQELMEQNEAYQEQNGRLQQQNDALEAKLRQAEERSAAVKRGIAWSVLALSSAFLGYIAAIRIWRYRAYRAQSRSGGGTAS</sequence>
<organism evidence="4 5">
    <name type="scientific">Paenibacillus albicereus</name>
    <dbReference type="NCBI Taxonomy" id="2726185"/>
    <lineage>
        <taxon>Bacteria</taxon>
        <taxon>Bacillati</taxon>
        <taxon>Bacillota</taxon>
        <taxon>Bacilli</taxon>
        <taxon>Bacillales</taxon>
        <taxon>Paenibacillaceae</taxon>
        <taxon>Paenibacillus</taxon>
    </lineage>
</organism>
<keyword evidence="2" id="KW-1133">Transmembrane helix</keyword>
<dbReference type="RefSeq" id="WP_168906653.1">
    <property type="nucleotide sequence ID" value="NZ_CP051428.1"/>
</dbReference>
<evidence type="ECO:0000313" key="4">
    <source>
        <dbReference type="EMBL" id="QJC50998.1"/>
    </source>
</evidence>
<evidence type="ECO:0000256" key="1">
    <source>
        <dbReference type="SAM" id="MobiDB-lite"/>
    </source>
</evidence>
<keyword evidence="3" id="KW-0732">Signal</keyword>
<feature type="region of interest" description="Disordered" evidence="1">
    <location>
        <begin position="75"/>
        <end position="103"/>
    </location>
</feature>
<protein>
    <recommendedName>
        <fullName evidence="6">DUF3450 domain-containing protein</fullName>
    </recommendedName>
</protein>
<feature type="transmembrane region" description="Helical" evidence="2">
    <location>
        <begin position="129"/>
        <end position="150"/>
    </location>
</feature>
<feature type="compositionally biased region" description="Basic and acidic residues" evidence="1">
    <location>
        <begin position="75"/>
        <end position="89"/>
    </location>
</feature>
<keyword evidence="2" id="KW-0812">Transmembrane</keyword>
<dbReference type="AlphaFoldDB" id="A0A6H2GV20"/>
<dbReference type="InterPro" id="IPR006311">
    <property type="entry name" value="TAT_signal"/>
</dbReference>
<feature type="chain" id="PRO_5026043384" description="DUF3450 domain-containing protein" evidence="3">
    <location>
        <begin position="36"/>
        <end position="167"/>
    </location>
</feature>
<dbReference type="Proteomes" id="UP000502136">
    <property type="component" value="Chromosome"/>
</dbReference>
<dbReference type="EMBL" id="CP051428">
    <property type="protein sequence ID" value="QJC50998.1"/>
    <property type="molecule type" value="Genomic_DNA"/>
</dbReference>
<keyword evidence="5" id="KW-1185">Reference proteome</keyword>
<reference evidence="4 5" key="1">
    <citation type="submission" date="2020-04" db="EMBL/GenBank/DDBJ databases">
        <title>Novel Paenibacillus strain UniB2 isolated from commercial digestive syrup.</title>
        <authorList>
            <person name="Thorat V."/>
            <person name="Kirdat K."/>
            <person name="Tiwarekar B."/>
            <person name="Yadav A."/>
        </authorList>
    </citation>
    <scope>NUCLEOTIDE SEQUENCE [LARGE SCALE GENOMIC DNA]</scope>
    <source>
        <strain evidence="4 5">UniB2</strain>
    </source>
</reference>
<evidence type="ECO:0008006" key="6">
    <source>
        <dbReference type="Google" id="ProtNLM"/>
    </source>
</evidence>
<dbReference type="KEGG" id="palr:HGI30_05100"/>
<evidence type="ECO:0000313" key="5">
    <source>
        <dbReference type="Proteomes" id="UP000502136"/>
    </source>
</evidence>
<feature type="signal peptide" evidence="3">
    <location>
        <begin position="1"/>
        <end position="35"/>
    </location>
</feature>
<evidence type="ECO:0000256" key="2">
    <source>
        <dbReference type="SAM" id="Phobius"/>
    </source>
</evidence>